<dbReference type="EMBL" id="KY684083">
    <property type="protein sequence ID" value="ARF08798.1"/>
    <property type="molecule type" value="Genomic_DNA"/>
</dbReference>
<gene>
    <name evidence="1" type="ORF">Catovirus_1_848</name>
</gene>
<proteinExistence type="predicted"/>
<accession>A0A1V0SAW5</accession>
<name>A0A1V0SAW5_9VIRU</name>
<reference evidence="1" key="1">
    <citation type="journal article" date="2017" name="Science">
        <title>Giant viruses with an expanded complement of translation system components.</title>
        <authorList>
            <person name="Schulz F."/>
            <person name="Yutin N."/>
            <person name="Ivanova N.N."/>
            <person name="Ortega D.R."/>
            <person name="Lee T.K."/>
            <person name="Vierheilig J."/>
            <person name="Daims H."/>
            <person name="Horn M."/>
            <person name="Wagner M."/>
            <person name="Jensen G.J."/>
            <person name="Kyrpides N.C."/>
            <person name="Koonin E.V."/>
            <person name="Woyke T."/>
        </authorList>
    </citation>
    <scope>NUCLEOTIDE SEQUENCE</scope>
    <source>
        <strain evidence="1">CTV1</strain>
    </source>
</reference>
<sequence length="143" mass="17268">MNCIVCTTNCRTRPHYFICKNNHTTIKHKNCRLKSPKCKICNDKLIGYSQTKMDLKFMSDYIHNYQTKYGYMDRLNKFTITPELIKTKLTIMYPTTNHYNFVNKLNEVTYRVNNDSLNFDNERDFDEYLFFIINKPELYQTLL</sequence>
<protein>
    <submittedName>
        <fullName evidence="1">Uncharacterized protein</fullName>
    </submittedName>
</protein>
<organism evidence="1">
    <name type="scientific">Catovirus CTV1</name>
    <dbReference type="NCBI Taxonomy" id="1977631"/>
    <lineage>
        <taxon>Viruses</taxon>
        <taxon>Varidnaviria</taxon>
        <taxon>Bamfordvirae</taxon>
        <taxon>Nucleocytoviricota</taxon>
        <taxon>Megaviricetes</taxon>
        <taxon>Imitervirales</taxon>
        <taxon>Mimiviridae</taxon>
        <taxon>Klosneuvirinae</taxon>
        <taxon>Catovirus</taxon>
    </lineage>
</organism>
<evidence type="ECO:0000313" key="1">
    <source>
        <dbReference type="EMBL" id="ARF08798.1"/>
    </source>
</evidence>